<name>A0AAD6RFG0_9ROSI</name>
<keyword evidence="2" id="KW-1185">Reference proteome</keyword>
<proteinExistence type="predicted"/>
<dbReference type="Pfam" id="PF08660">
    <property type="entry name" value="Alg14"/>
    <property type="match status" value="1"/>
</dbReference>
<dbReference type="AlphaFoldDB" id="A0AAD6RFG0"/>
<dbReference type="EMBL" id="JAQIZT010000002">
    <property type="protein sequence ID" value="KAJ7007834.1"/>
    <property type="molecule type" value="Genomic_DNA"/>
</dbReference>
<organism evidence="1 2">
    <name type="scientific">Populus alba x Populus x berolinensis</name>
    <dbReference type="NCBI Taxonomy" id="444605"/>
    <lineage>
        <taxon>Eukaryota</taxon>
        <taxon>Viridiplantae</taxon>
        <taxon>Streptophyta</taxon>
        <taxon>Embryophyta</taxon>
        <taxon>Tracheophyta</taxon>
        <taxon>Spermatophyta</taxon>
        <taxon>Magnoliopsida</taxon>
        <taxon>eudicotyledons</taxon>
        <taxon>Gunneridae</taxon>
        <taxon>Pentapetalae</taxon>
        <taxon>rosids</taxon>
        <taxon>fabids</taxon>
        <taxon>Malpighiales</taxon>
        <taxon>Salicaceae</taxon>
        <taxon>Saliceae</taxon>
        <taxon>Populus</taxon>
    </lineage>
</organism>
<gene>
    <name evidence="1" type="ORF">NC653_006766</name>
</gene>
<evidence type="ECO:0000313" key="2">
    <source>
        <dbReference type="Proteomes" id="UP001164929"/>
    </source>
</evidence>
<dbReference type="Proteomes" id="UP001164929">
    <property type="component" value="Chromosome 2"/>
</dbReference>
<comment type="caution">
    <text evidence="1">The sequence shown here is derived from an EMBL/GenBank/DDBJ whole genome shotgun (WGS) entry which is preliminary data.</text>
</comment>
<evidence type="ECO:0000313" key="1">
    <source>
        <dbReference type="EMBL" id="KAJ7007834.1"/>
    </source>
</evidence>
<dbReference type="InterPro" id="IPR013969">
    <property type="entry name" value="Oligosacch_biosynth_Alg14"/>
</dbReference>
<reference evidence="1" key="1">
    <citation type="journal article" date="2023" name="Mol. Ecol. Resour.">
        <title>Chromosome-level genome assembly of a triploid poplar Populus alba 'Berolinensis'.</title>
        <authorList>
            <person name="Chen S."/>
            <person name="Yu Y."/>
            <person name="Wang X."/>
            <person name="Wang S."/>
            <person name="Zhang T."/>
            <person name="Zhou Y."/>
            <person name="He R."/>
            <person name="Meng N."/>
            <person name="Wang Y."/>
            <person name="Liu W."/>
            <person name="Liu Z."/>
            <person name="Liu J."/>
            <person name="Guo Q."/>
            <person name="Huang H."/>
            <person name="Sederoff R.R."/>
            <person name="Wang G."/>
            <person name="Qu G."/>
            <person name="Chen S."/>
        </authorList>
    </citation>
    <scope>NUCLEOTIDE SEQUENCE</scope>
    <source>
        <strain evidence="1">SC-2020</strain>
    </source>
</reference>
<sequence>MDGNITVASAFVLSSSSASVSPAKSIEYFMWGHTAEMINVLTVLQKDMLLSRIYVASATDNLSLQKSSGFGGQYDSRSTYT</sequence>
<dbReference type="GO" id="GO:0006488">
    <property type="term" value="P:dolichol-linked oligosaccharide biosynthetic process"/>
    <property type="evidence" value="ECO:0007669"/>
    <property type="project" value="InterPro"/>
</dbReference>
<protein>
    <submittedName>
        <fullName evidence="1">Uncharacterized protein</fullName>
    </submittedName>
</protein>
<accession>A0AAD6RFG0</accession>